<organism evidence="2 3">
    <name type="scientific">Prymnesium parvum</name>
    <name type="common">Toxic golden alga</name>
    <dbReference type="NCBI Taxonomy" id="97485"/>
    <lineage>
        <taxon>Eukaryota</taxon>
        <taxon>Haptista</taxon>
        <taxon>Haptophyta</taxon>
        <taxon>Prymnesiophyceae</taxon>
        <taxon>Prymnesiales</taxon>
        <taxon>Prymnesiaceae</taxon>
        <taxon>Prymnesium</taxon>
    </lineage>
</organism>
<feature type="compositionally biased region" description="Polar residues" evidence="1">
    <location>
        <begin position="41"/>
        <end position="55"/>
    </location>
</feature>
<proteinExistence type="predicted"/>
<reference evidence="2 3" key="1">
    <citation type="journal article" date="2024" name="Science">
        <title>Giant polyketide synthase enzymes in the biosynthesis of giant marine polyether toxins.</title>
        <authorList>
            <person name="Fallon T.R."/>
            <person name="Shende V.V."/>
            <person name="Wierzbicki I.H."/>
            <person name="Pendleton A.L."/>
            <person name="Watervoot N.F."/>
            <person name="Auber R.P."/>
            <person name="Gonzalez D.J."/>
            <person name="Wisecaver J.H."/>
            <person name="Moore B.S."/>
        </authorList>
    </citation>
    <scope>NUCLEOTIDE SEQUENCE [LARGE SCALE GENOMIC DNA]</scope>
    <source>
        <strain evidence="2 3">12B1</strain>
    </source>
</reference>
<evidence type="ECO:0000313" key="3">
    <source>
        <dbReference type="Proteomes" id="UP001515480"/>
    </source>
</evidence>
<dbReference type="AlphaFoldDB" id="A0AB34J418"/>
<evidence type="ECO:0000256" key="1">
    <source>
        <dbReference type="SAM" id="MobiDB-lite"/>
    </source>
</evidence>
<feature type="compositionally biased region" description="Polar residues" evidence="1">
    <location>
        <begin position="164"/>
        <end position="180"/>
    </location>
</feature>
<protein>
    <submittedName>
        <fullName evidence="2">Uncharacterized protein</fullName>
    </submittedName>
</protein>
<dbReference type="Proteomes" id="UP001515480">
    <property type="component" value="Unassembled WGS sequence"/>
</dbReference>
<sequence length="255" mass="28479">MLEEILPDGTWVPLQPSAPATEVPIRIIDLLDLQNKSRSLCEQPVPSENHSPPQRNHTRLLKWHPPPAYDSSAWALARMKWPLALVDKSDHLPIDEDDVPPPPQRSERKRYGEWQAPGAGENALKRMRSDTAGMLDGHAGLVDCELNVVAKRKWEDDAHATPDSPATTCGETKELTTGTNGPKRIRLGAASEPVHLPELDDWRLDAAPMQKKCASFHSRKGKRRLEEADIENIEQNLQRLDLLSHVKVPRVSAVA</sequence>
<feature type="region of interest" description="Disordered" evidence="1">
    <location>
        <begin position="157"/>
        <end position="182"/>
    </location>
</feature>
<feature type="region of interest" description="Disordered" evidence="1">
    <location>
        <begin position="41"/>
        <end position="63"/>
    </location>
</feature>
<gene>
    <name evidence="2" type="ORF">AB1Y20_006172</name>
</gene>
<accession>A0AB34J418</accession>
<dbReference type="EMBL" id="JBGBPQ010000014">
    <property type="protein sequence ID" value="KAL1511370.1"/>
    <property type="molecule type" value="Genomic_DNA"/>
</dbReference>
<evidence type="ECO:0000313" key="2">
    <source>
        <dbReference type="EMBL" id="KAL1511370.1"/>
    </source>
</evidence>
<name>A0AB34J418_PRYPA</name>
<comment type="caution">
    <text evidence="2">The sequence shown here is derived from an EMBL/GenBank/DDBJ whole genome shotgun (WGS) entry which is preliminary data.</text>
</comment>
<keyword evidence="3" id="KW-1185">Reference proteome</keyword>
<feature type="region of interest" description="Disordered" evidence="1">
    <location>
        <begin position="91"/>
        <end position="120"/>
    </location>
</feature>